<gene>
    <name evidence="1" type="ORF">BjapCC829_21635</name>
</gene>
<name>A0ABY3QY91_9BRAD</name>
<dbReference type="Proteomes" id="UP001430990">
    <property type="component" value="Chromosome"/>
</dbReference>
<organism evidence="1 2">
    <name type="scientific">Bradyrhizobium barranii</name>
    <dbReference type="NCBI Taxonomy" id="2992140"/>
    <lineage>
        <taxon>Bacteria</taxon>
        <taxon>Pseudomonadati</taxon>
        <taxon>Pseudomonadota</taxon>
        <taxon>Alphaproteobacteria</taxon>
        <taxon>Hyphomicrobiales</taxon>
        <taxon>Nitrobacteraceae</taxon>
        <taxon>Bradyrhizobium</taxon>
    </lineage>
</organism>
<keyword evidence="2" id="KW-1185">Reference proteome</keyword>
<dbReference type="EMBL" id="CP088100">
    <property type="protein sequence ID" value="UFW90996.1"/>
    <property type="molecule type" value="Genomic_DNA"/>
</dbReference>
<protein>
    <submittedName>
        <fullName evidence="1">DUF1367 family protein</fullName>
    </submittedName>
</protein>
<evidence type="ECO:0000313" key="2">
    <source>
        <dbReference type="Proteomes" id="UP001430990"/>
    </source>
</evidence>
<sequence length="154" mass="17478">MVKFLAAKQGDGVLHPMDDKGRDAIAKLARGKLVMVEIKQQRHLEHLRLYWVLMGICWEQMDDPLRWPDVEDFSDSVKIMAGLRRTIWAPNGDVYYSPGSIAFHNMDQTVFAAFFDRVCDVIARDFLPGVSSQTLYDEVSLIVGAAFMPQRMAA</sequence>
<reference evidence="1" key="1">
    <citation type="submission" date="2021-11" db="EMBL/GenBank/DDBJ databases">
        <title>Australian commercial rhizobial inoculants.</title>
        <authorList>
            <person name="Kohlmeier M.G."/>
            <person name="O'Hara G.W."/>
            <person name="Colombi E."/>
            <person name="Ramsay J.P."/>
            <person name="Terpolilli J."/>
        </authorList>
    </citation>
    <scope>NUCLEOTIDE SEQUENCE</scope>
    <source>
        <strain evidence="1">CC829</strain>
    </source>
</reference>
<accession>A0ABY3QY91</accession>
<proteinExistence type="predicted"/>
<dbReference type="RefSeq" id="WP_231144973.1">
    <property type="nucleotide sequence ID" value="NZ_CP088100.1"/>
</dbReference>
<evidence type="ECO:0000313" key="1">
    <source>
        <dbReference type="EMBL" id="UFW90996.1"/>
    </source>
</evidence>